<evidence type="ECO:0000313" key="1">
    <source>
        <dbReference type="EMBL" id="MBC3440100.1"/>
    </source>
</evidence>
<dbReference type="Proteomes" id="UP000599879">
    <property type="component" value="Unassembled WGS sequence"/>
</dbReference>
<organism evidence="1">
    <name type="scientific">Pseudomonas urmiensis</name>
    <dbReference type="NCBI Taxonomy" id="2745493"/>
    <lineage>
        <taxon>Bacteria</taxon>
        <taxon>Pseudomonadati</taxon>
        <taxon>Pseudomonadota</taxon>
        <taxon>Gammaproteobacteria</taxon>
        <taxon>Pseudomonadales</taxon>
        <taxon>Pseudomonadaceae</taxon>
        <taxon>Pseudomonas</taxon>
    </lineage>
</organism>
<comment type="caution">
    <text evidence="1">The sequence shown here is derived from an EMBL/GenBank/DDBJ whole genome shotgun (WGS) entry which is preliminary data.</text>
</comment>
<proteinExistence type="predicted"/>
<reference evidence="2" key="3">
    <citation type="submission" date="2021-06" db="EMBL/GenBank/DDBJ databases">
        <title>Updating the genus Pseudomonas: Description of 43 new species and partition of the Pseudomonas putida group.</title>
        <authorList>
            <person name="Girard L."/>
            <person name="Lood C."/>
            <person name="Vandamme P."/>
            <person name="Rokni-Zadeh H."/>
            <person name="Van Noort V."/>
            <person name="Hofte M."/>
            <person name="Lavigne R."/>
            <person name="De Mot R."/>
        </authorList>
    </citation>
    <scope>NUCLEOTIDE SEQUENCE</scope>
    <source>
        <strain evidence="2">SWRI10</strain>
    </source>
</reference>
<sequence length="160" mass="17194">MKRQRGMVLLISLVLSLLLGLLATSALSDGLLQTRLASQLLANARALEQAEAALLEGAARLVVASPPACQPCMPPADAFDVQGSQGGWQAGNSGFFFLQNLGESTRAAHLPADLPVTLYRVTAVSQQTHARQVLEAVYAMEAGQPTALHRILWRQRLREP</sequence>
<protein>
    <recommendedName>
        <fullName evidence="3">Type IV pilus assembly protein PilX</fullName>
    </recommendedName>
</protein>
<evidence type="ECO:0000313" key="2">
    <source>
        <dbReference type="EMBL" id="MBV4537995.1"/>
    </source>
</evidence>
<dbReference type="EMBL" id="JABWRE010000003">
    <property type="protein sequence ID" value="MBC3440100.1"/>
    <property type="molecule type" value="Genomic_DNA"/>
</dbReference>
<accession>A0A923FWB7</accession>
<reference evidence="1" key="1">
    <citation type="journal article" date="2020" name="Microorganisms">
        <title>Reliable Identification of Environmental Pseudomonas Isolates Using the rpoD Gene.</title>
        <authorList>
            <consortium name="The Broad Institute Genome Sequencing Platform"/>
            <person name="Girard L."/>
            <person name="Lood C."/>
            <person name="Rokni-Zadeh H."/>
            <person name="van Noort V."/>
            <person name="Lavigne R."/>
            <person name="De Mot R."/>
        </authorList>
    </citation>
    <scope>NUCLEOTIDE SEQUENCE</scope>
    <source>
        <strain evidence="1">SWRI10</strain>
    </source>
</reference>
<dbReference type="RefSeq" id="WP_186553675.1">
    <property type="nucleotide sequence ID" value="NZ_JABWRE020000001.1"/>
</dbReference>
<evidence type="ECO:0008006" key="3">
    <source>
        <dbReference type="Google" id="ProtNLM"/>
    </source>
</evidence>
<gene>
    <name evidence="2" type="ORF">HU737_018680</name>
    <name evidence="1" type="ORF">HU737_05360</name>
</gene>
<dbReference type="AlphaFoldDB" id="A0A923FWB7"/>
<dbReference type="EMBL" id="JABWRE020000001">
    <property type="protein sequence ID" value="MBV4537995.1"/>
    <property type="molecule type" value="Genomic_DNA"/>
</dbReference>
<reference evidence="1" key="2">
    <citation type="submission" date="2020-07" db="EMBL/GenBank/DDBJ databases">
        <authorList>
            <person name="Lood C."/>
            <person name="Girard L."/>
        </authorList>
    </citation>
    <scope>NUCLEOTIDE SEQUENCE</scope>
    <source>
        <strain evidence="1">SWRI10</strain>
    </source>
</reference>
<name>A0A923FWB7_9PSED</name>